<dbReference type="OrthoDB" id="6359816at2759"/>
<gene>
    <name evidence="3" type="ORF">PCON_11142</name>
</gene>
<keyword evidence="4" id="KW-1185">Reference proteome</keyword>
<feature type="region of interest" description="Disordered" evidence="1">
    <location>
        <begin position="1"/>
        <end position="27"/>
    </location>
</feature>
<dbReference type="Proteomes" id="UP000018144">
    <property type="component" value="Unassembled WGS sequence"/>
</dbReference>
<organism evidence="3 4">
    <name type="scientific">Pyronema omphalodes (strain CBS 100304)</name>
    <name type="common">Pyronema confluens</name>
    <dbReference type="NCBI Taxonomy" id="1076935"/>
    <lineage>
        <taxon>Eukaryota</taxon>
        <taxon>Fungi</taxon>
        <taxon>Dikarya</taxon>
        <taxon>Ascomycota</taxon>
        <taxon>Pezizomycotina</taxon>
        <taxon>Pezizomycetes</taxon>
        <taxon>Pezizales</taxon>
        <taxon>Pyronemataceae</taxon>
        <taxon>Pyronema</taxon>
    </lineage>
</organism>
<dbReference type="SUPFAM" id="SSF54695">
    <property type="entry name" value="POZ domain"/>
    <property type="match status" value="1"/>
</dbReference>
<feature type="domain" description="BTB" evidence="2">
    <location>
        <begin position="96"/>
        <end position="164"/>
    </location>
</feature>
<proteinExistence type="predicted"/>
<evidence type="ECO:0000259" key="2">
    <source>
        <dbReference type="PROSITE" id="PS50097"/>
    </source>
</evidence>
<dbReference type="PROSITE" id="PS50097">
    <property type="entry name" value="BTB"/>
    <property type="match status" value="1"/>
</dbReference>
<name>U4L4V8_PYROM</name>
<accession>U4L4V8</accession>
<dbReference type="SMART" id="SM00225">
    <property type="entry name" value="BTB"/>
    <property type="match status" value="1"/>
</dbReference>
<reference evidence="3 4" key="1">
    <citation type="journal article" date="2013" name="PLoS Genet.">
        <title>The genome and development-dependent transcriptomes of Pyronema confluens: a window into fungal evolution.</title>
        <authorList>
            <person name="Traeger S."/>
            <person name="Altegoer F."/>
            <person name="Freitag M."/>
            <person name="Gabaldon T."/>
            <person name="Kempken F."/>
            <person name="Kumar A."/>
            <person name="Marcet-Houben M."/>
            <person name="Poggeler S."/>
            <person name="Stajich J.E."/>
            <person name="Nowrousian M."/>
        </authorList>
    </citation>
    <scope>NUCLEOTIDE SEQUENCE [LARGE SCALE GENOMIC DNA]</scope>
    <source>
        <strain evidence="4">CBS 100304</strain>
        <tissue evidence="3">Vegetative mycelium</tissue>
    </source>
</reference>
<protein>
    <submittedName>
        <fullName evidence="3">Similar to BTB/POZ domain protein [Talaromyces stipitatus ATCC 10500] acc. no. XP_002488366</fullName>
    </submittedName>
</protein>
<dbReference type="InterPro" id="IPR011333">
    <property type="entry name" value="SKP1/BTB/POZ_sf"/>
</dbReference>
<dbReference type="Pfam" id="PF00651">
    <property type="entry name" value="BTB"/>
    <property type="match status" value="1"/>
</dbReference>
<dbReference type="STRING" id="1076935.U4L4V8"/>
<evidence type="ECO:0000256" key="1">
    <source>
        <dbReference type="SAM" id="MobiDB-lite"/>
    </source>
</evidence>
<dbReference type="Gene3D" id="3.30.710.10">
    <property type="entry name" value="Potassium Channel Kv1.1, Chain A"/>
    <property type="match status" value="1"/>
</dbReference>
<dbReference type="CDD" id="cd18186">
    <property type="entry name" value="BTB_POZ_ZBTB_KLHL-like"/>
    <property type="match status" value="1"/>
</dbReference>
<evidence type="ECO:0000313" key="4">
    <source>
        <dbReference type="Proteomes" id="UP000018144"/>
    </source>
</evidence>
<sequence length="289" mass="33009">MAQNGLNHLQVPPNNRGRARHSFHPGSNTGYFGPAQCTSCEEFAARRATLPPFFTGSYPLTIDEQVHEQHLKMAKERDKLAFLNEYEKIFNNPKHSDLTINCEDRTFYVHKIILSLRTQFFDNATDPYSNFVESNGVVTIQDHCADSVYCFLKWCYTGTYDITTLDIQEKHLLHIRVYAVADMFLCNALKTLAIRQLQKQMNFNWSAAEFPSIVAEVYEVAGPSSAAPDMLRKTVVMKKYGEFSAALVRINASKGTWEMINQFEMRSQGQMGEFGRRNGWYVGQAGRDM</sequence>
<dbReference type="PANTHER" id="PTHR24413">
    <property type="entry name" value="SPECKLE-TYPE POZ PROTEIN"/>
    <property type="match status" value="1"/>
</dbReference>
<dbReference type="AlphaFoldDB" id="U4L4V8"/>
<dbReference type="InterPro" id="IPR000210">
    <property type="entry name" value="BTB/POZ_dom"/>
</dbReference>
<evidence type="ECO:0000313" key="3">
    <source>
        <dbReference type="EMBL" id="CCX11548.1"/>
    </source>
</evidence>
<dbReference type="EMBL" id="HF935626">
    <property type="protein sequence ID" value="CCX11548.1"/>
    <property type="molecule type" value="Genomic_DNA"/>
</dbReference>